<dbReference type="InterPro" id="IPR022642">
    <property type="entry name" value="CheR_C"/>
</dbReference>
<dbReference type="SUPFAM" id="SSF53335">
    <property type="entry name" value="S-adenosyl-L-methionine-dependent methyltransferases"/>
    <property type="match status" value="1"/>
</dbReference>
<protein>
    <recommendedName>
        <fullName evidence="2">protein-glutamate O-methyltransferase</fullName>
        <ecNumber evidence="2">2.1.1.80</ecNumber>
    </recommendedName>
</protein>
<organism evidence="8">
    <name type="scientific">Schlesneria paludicola</name>
    <dbReference type="NCBI Taxonomy" id="360056"/>
    <lineage>
        <taxon>Bacteria</taxon>
        <taxon>Pseudomonadati</taxon>
        <taxon>Planctomycetota</taxon>
        <taxon>Planctomycetia</taxon>
        <taxon>Planctomycetales</taxon>
        <taxon>Planctomycetaceae</taxon>
        <taxon>Schlesneria</taxon>
    </lineage>
</organism>
<evidence type="ECO:0000313" key="8">
    <source>
        <dbReference type="EMBL" id="HEN14967.1"/>
    </source>
</evidence>
<dbReference type="EMBL" id="DSOK01000170">
    <property type="protein sequence ID" value="HEN14967.1"/>
    <property type="molecule type" value="Genomic_DNA"/>
</dbReference>
<evidence type="ECO:0000259" key="7">
    <source>
        <dbReference type="PROSITE" id="PS50123"/>
    </source>
</evidence>
<comment type="catalytic activity">
    <reaction evidence="1">
        <text>L-glutamyl-[protein] + S-adenosyl-L-methionine = [protein]-L-glutamate 5-O-methyl ester + S-adenosyl-L-homocysteine</text>
        <dbReference type="Rhea" id="RHEA:24452"/>
        <dbReference type="Rhea" id="RHEA-COMP:10208"/>
        <dbReference type="Rhea" id="RHEA-COMP:10311"/>
        <dbReference type="ChEBI" id="CHEBI:29973"/>
        <dbReference type="ChEBI" id="CHEBI:57856"/>
        <dbReference type="ChEBI" id="CHEBI:59789"/>
        <dbReference type="ChEBI" id="CHEBI:82795"/>
        <dbReference type="EC" id="2.1.1.80"/>
    </reaction>
</comment>
<gene>
    <name evidence="8" type="ORF">ENQ76_05790</name>
</gene>
<sequence length="303" mass="33791">MKLTEDDISRVCRLVDELSGIQWDASKTYLIETRLPGLLREHQCATLAELVAKVRSGTDPRVRAAFIDAITTRETLFFRDESPFEALKHKALPEIIDAKAGTPFARRLRLWSAACSSGQEPYSLGIVLRELIDDLDDWDVQILATDISPAALAAASKGVYSDFEVSRGLSPHLRDRYFTKVPGGWKISDEIRALVCFDNRNLLKPFGTLGSFDVIFCRNVAIYFDAPVKRDLFERLAGVLAPHGTLFVGSSENLSTFGERWKPQYHCRGVFYQPNRRPPATPNPAATARPALSTTSFRGVASR</sequence>
<comment type="caution">
    <text evidence="8">The sequence shown here is derived from an EMBL/GenBank/DDBJ whole genome shotgun (WGS) entry which is preliminary data.</text>
</comment>
<dbReference type="PANTHER" id="PTHR24422:SF21">
    <property type="entry name" value="CHEMOTAXIS PROTEIN METHYLTRANSFERASE 1"/>
    <property type="match status" value="1"/>
</dbReference>
<dbReference type="Gene3D" id="1.10.155.10">
    <property type="entry name" value="Chemotaxis receptor methyltransferase CheR, N-terminal domain"/>
    <property type="match status" value="1"/>
</dbReference>
<evidence type="ECO:0000256" key="2">
    <source>
        <dbReference type="ARBA" id="ARBA00012534"/>
    </source>
</evidence>
<reference evidence="8" key="1">
    <citation type="journal article" date="2020" name="mSystems">
        <title>Genome- and Community-Level Interaction Insights into Carbon Utilization and Element Cycling Functions of Hydrothermarchaeota in Hydrothermal Sediment.</title>
        <authorList>
            <person name="Zhou Z."/>
            <person name="Liu Y."/>
            <person name="Xu W."/>
            <person name="Pan J."/>
            <person name="Luo Z.H."/>
            <person name="Li M."/>
        </authorList>
    </citation>
    <scope>NUCLEOTIDE SEQUENCE [LARGE SCALE GENOMIC DNA]</scope>
    <source>
        <strain evidence="8">SpSt-339</strain>
    </source>
</reference>
<dbReference type="Pfam" id="PF01739">
    <property type="entry name" value="CheR"/>
    <property type="match status" value="1"/>
</dbReference>
<feature type="region of interest" description="Disordered" evidence="6">
    <location>
        <begin position="275"/>
        <end position="303"/>
    </location>
</feature>
<evidence type="ECO:0000256" key="6">
    <source>
        <dbReference type="SAM" id="MobiDB-lite"/>
    </source>
</evidence>
<feature type="domain" description="CheR-type methyltransferase" evidence="7">
    <location>
        <begin position="1"/>
        <end position="278"/>
    </location>
</feature>
<proteinExistence type="predicted"/>
<dbReference type="InterPro" id="IPR000780">
    <property type="entry name" value="CheR_MeTrfase"/>
</dbReference>
<dbReference type="AlphaFoldDB" id="A0A7C2JZX6"/>
<keyword evidence="4 8" id="KW-0808">Transferase</keyword>
<dbReference type="SUPFAM" id="SSF47757">
    <property type="entry name" value="Chemotaxis receptor methyltransferase CheR, N-terminal domain"/>
    <property type="match status" value="1"/>
</dbReference>
<dbReference type="Pfam" id="PF03705">
    <property type="entry name" value="CheR_N"/>
    <property type="match status" value="1"/>
</dbReference>
<dbReference type="PROSITE" id="PS50123">
    <property type="entry name" value="CHER"/>
    <property type="match status" value="1"/>
</dbReference>
<dbReference type="EC" id="2.1.1.80" evidence="2"/>
<keyword evidence="5" id="KW-0949">S-adenosyl-L-methionine</keyword>
<dbReference type="PRINTS" id="PR00996">
    <property type="entry name" value="CHERMTFRASE"/>
</dbReference>
<name>A0A7C2JZX6_9PLAN</name>
<dbReference type="SMART" id="SM00138">
    <property type="entry name" value="MeTrc"/>
    <property type="match status" value="1"/>
</dbReference>
<dbReference type="InterPro" id="IPR022641">
    <property type="entry name" value="CheR_N"/>
</dbReference>
<evidence type="ECO:0000256" key="4">
    <source>
        <dbReference type="ARBA" id="ARBA00022679"/>
    </source>
</evidence>
<dbReference type="GO" id="GO:0008983">
    <property type="term" value="F:protein-glutamate O-methyltransferase activity"/>
    <property type="evidence" value="ECO:0007669"/>
    <property type="project" value="UniProtKB-EC"/>
</dbReference>
<dbReference type="InterPro" id="IPR036804">
    <property type="entry name" value="CheR_N_sf"/>
</dbReference>
<evidence type="ECO:0000256" key="1">
    <source>
        <dbReference type="ARBA" id="ARBA00001541"/>
    </source>
</evidence>
<dbReference type="InterPro" id="IPR050903">
    <property type="entry name" value="Bact_Chemotaxis_MeTrfase"/>
</dbReference>
<dbReference type="PANTHER" id="PTHR24422">
    <property type="entry name" value="CHEMOTAXIS PROTEIN METHYLTRANSFERASE"/>
    <property type="match status" value="1"/>
</dbReference>
<accession>A0A7C2JZX6</accession>
<keyword evidence="3 8" id="KW-0489">Methyltransferase</keyword>
<dbReference type="Gene3D" id="3.40.50.150">
    <property type="entry name" value="Vaccinia Virus protein VP39"/>
    <property type="match status" value="1"/>
</dbReference>
<dbReference type="InterPro" id="IPR029063">
    <property type="entry name" value="SAM-dependent_MTases_sf"/>
</dbReference>
<evidence type="ECO:0000256" key="5">
    <source>
        <dbReference type="ARBA" id="ARBA00022691"/>
    </source>
</evidence>
<dbReference type="GO" id="GO:0032259">
    <property type="term" value="P:methylation"/>
    <property type="evidence" value="ECO:0007669"/>
    <property type="project" value="UniProtKB-KW"/>
</dbReference>
<evidence type="ECO:0000256" key="3">
    <source>
        <dbReference type="ARBA" id="ARBA00022603"/>
    </source>
</evidence>